<dbReference type="EMBL" id="JAVIAC010000005">
    <property type="protein sequence ID" value="MDQ7952568.1"/>
    <property type="molecule type" value="Genomic_DNA"/>
</dbReference>
<dbReference type="InterPro" id="IPR014547">
    <property type="entry name" value="UCP028477"/>
</dbReference>
<dbReference type="AlphaFoldDB" id="A0AAP5C4B3"/>
<keyword evidence="1" id="KW-0732">Signal</keyword>
<proteinExistence type="predicted"/>
<comment type="caution">
    <text evidence="2">The sequence shown here is derived from an EMBL/GenBank/DDBJ whole genome shotgun (WGS) entry which is preliminary data.</text>
</comment>
<feature type="chain" id="PRO_5042990084" evidence="1">
    <location>
        <begin position="26"/>
        <end position="287"/>
    </location>
</feature>
<evidence type="ECO:0000313" key="3">
    <source>
        <dbReference type="Proteomes" id="UP001240529"/>
    </source>
</evidence>
<gene>
    <name evidence="2" type="ORF">Q0031_12300</name>
</gene>
<sequence>MDRFSRLPRAALLIASLLATAPAWANSTANSTECRERYPSVASQAAMLDVAWTTAERLDALPDVDVVVAARGGQDLSRYGLRHSHLAFLLREDDGRWRAMHLLNRCKTDSSQLYHEGLGNFVGESGGHTDLRIGVPAAPLRAALKAMLVSPSIQPKALHETRYNVVAYPFATDYQNSNQWVLEVLAAAMAQAEGAPAIVKREQAQQWLRQQKYQPSVLHIGLGKRVGARLFVANATTTDHPAGERISGNYSVVTVESVFDFLHQRSQLQQELVIPHVPVAGATAASP</sequence>
<evidence type="ECO:0000313" key="2">
    <source>
        <dbReference type="EMBL" id="MDQ7952568.1"/>
    </source>
</evidence>
<name>A0AAP5C4B3_9GAMM</name>
<dbReference type="Pfam" id="PF09916">
    <property type="entry name" value="DUF2145"/>
    <property type="match status" value="1"/>
</dbReference>
<reference evidence="2" key="1">
    <citation type="submission" date="2023-07" db="EMBL/GenBank/DDBJ databases">
        <authorList>
            <person name="Shahid S."/>
            <person name="Akbar M.Y."/>
            <person name="Ajmal W."/>
            <person name="Ansari A."/>
            <person name="Ghazanfar S."/>
        </authorList>
    </citation>
    <scope>NUCLEOTIDE SEQUENCE</scope>
    <source>
        <strain evidence="2">NIGAB</strain>
    </source>
</reference>
<evidence type="ECO:0000256" key="1">
    <source>
        <dbReference type="SAM" id="SignalP"/>
    </source>
</evidence>
<dbReference type="RefSeq" id="WP_100447496.1">
    <property type="nucleotide sequence ID" value="NZ_JAUZEA010000005.1"/>
</dbReference>
<accession>A0AAP5C4B3</accession>
<feature type="signal peptide" evidence="1">
    <location>
        <begin position="1"/>
        <end position="25"/>
    </location>
</feature>
<organism evidence="2 3">
    <name type="scientific">Stenotrophomonas geniculata</name>
    <dbReference type="NCBI Taxonomy" id="86188"/>
    <lineage>
        <taxon>Bacteria</taxon>
        <taxon>Pseudomonadati</taxon>
        <taxon>Pseudomonadota</taxon>
        <taxon>Gammaproteobacteria</taxon>
        <taxon>Lysobacterales</taxon>
        <taxon>Lysobacteraceae</taxon>
        <taxon>Stenotrophomonas</taxon>
    </lineage>
</organism>
<dbReference type="PIRSF" id="PIRSF028477">
    <property type="entry name" value="UCP028477"/>
    <property type="match status" value="1"/>
</dbReference>
<protein>
    <submittedName>
        <fullName evidence="2">DUF2145 domain-containing protein</fullName>
    </submittedName>
</protein>
<dbReference type="Proteomes" id="UP001240529">
    <property type="component" value="Unassembled WGS sequence"/>
</dbReference>